<proteinExistence type="predicted"/>
<dbReference type="STRING" id="377629.TERTU_2005"/>
<evidence type="ECO:0000256" key="1">
    <source>
        <dbReference type="ARBA" id="ARBA00023012"/>
    </source>
</evidence>
<dbReference type="SMART" id="SM00073">
    <property type="entry name" value="HPT"/>
    <property type="match status" value="1"/>
</dbReference>
<dbReference type="HOGENOM" id="CLU_1293823_0_0_6"/>
<keyword evidence="5" id="KW-1185">Reference proteome</keyword>
<protein>
    <submittedName>
        <fullName evidence="4">Histidine kinase</fullName>
    </submittedName>
</protein>
<dbReference type="EMBL" id="CP001614">
    <property type="protein sequence ID" value="ACR12445.1"/>
    <property type="molecule type" value="Genomic_DNA"/>
</dbReference>
<organism evidence="4 5">
    <name type="scientific">Teredinibacter turnerae (strain ATCC 39867 / T7901)</name>
    <dbReference type="NCBI Taxonomy" id="377629"/>
    <lineage>
        <taxon>Bacteria</taxon>
        <taxon>Pseudomonadati</taxon>
        <taxon>Pseudomonadota</taxon>
        <taxon>Gammaproteobacteria</taxon>
        <taxon>Cellvibrionales</taxon>
        <taxon>Cellvibrionaceae</taxon>
        <taxon>Teredinibacter</taxon>
    </lineage>
</organism>
<dbReference type="RefSeq" id="WP_015818557.1">
    <property type="nucleotide sequence ID" value="NC_012997.1"/>
</dbReference>
<keyword evidence="2" id="KW-0597">Phosphoprotein</keyword>
<dbReference type="PROSITE" id="PS50894">
    <property type="entry name" value="HPT"/>
    <property type="match status" value="1"/>
</dbReference>
<dbReference type="InterPro" id="IPR008207">
    <property type="entry name" value="Sig_transdc_His_kin_Hpt_dom"/>
</dbReference>
<evidence type="ECO:0000259" key="3">
    <source>
        <dbReference type="PROSITE" id="PS50894"/>
    </source>
</evidence>
<dbReference type="InterPro" id="IPR036641">
    <property type="entry name" value="HPT_dom_sf"/>
</dbReference>
<dbReference type="Proteomes" id="UP000009080">
    <property type="component" value="Chromosome"/>
</dbReference>
<keyword evidence="4" id="KW-0808">Transferase</keyword>
<dbReference type="eggNOG" id="COG2198">
    <property type="taxonomic scope" value="Bacteria"/>
</dbReference>
<feature type="modified residue" description="Phosphohistidine" evidence="2">
    <location>
        <position position="74"/>
    </location>
</feature>
<dbReference type="KEGG" id="ttu:TERTU_2005"/>
<dbReference type="OrthoDB" id="9131849at2"/>
<reference evidence="4 5" key="1">
    <citation type="journal article" date="2009" name="PLoS ONE">
        <title>The complete genome of Teredinibacter turnerae T7901: an intracellular endosymbiont of marine wood-boring bivalves (shipworms).</title>
        <authorList>
            <person name="Yang J.C."/>
            <person name="Madupu R."/>
            <person name="Durkin A.S."/>
            <person name="Ekborg N.A."/>
            <person name="Pedamallu C.S."/>
            <person name="Hostetler J.B."/>
            <person name="Radune D."/>
            <person name="Toms B.S."/>
            <person name="Henrissat B."/>
            <person name="Coutinho P.M."/>
            <person name="Schwarz S."/>
            <person name="Field L."/>
            <person name="Trindade-Silva A.E."/>
            <person name="Soares C.A.G."/>
            <person name="Elshahawi S."/>
            <person name="Hanora A."/>
            <person name="Schmidt E.W."/>
            <person name="Haygood M.G."/>
            <person name="Posfai J."/>
            <person name="Benner J."/>
            <person name="Madinger C."/>
            <person name="Nove J."/>
            <person name="Anton B."/>
            <person name="Chaudhary K."/>
            <person name="Foster J."/>
            <person name="Holman A."/>
            <person name="Kumar S."/>
            <person name="Lessard P.A."/>
            <person name="Luyten Y.A."/>
            <person name="Slatko B."/>
            <person name="Wood N."/>
            <person name="Wu B."/>
            <person name="Teplitski M."/>
            <person name="Mougous J.D."/>
            <person name="Ward N."/>
            <person name="Eisen J.A."/>
            <person name="Badger J.H."/>
            <person name="Distel D.L."/>
        </authorList>
    </citation>
    <scope>NUCLEOTIDE SEQUENCE [LARGE SCALE GENOMIC DNA]</scope>
    <source>
        <strain evidence="5">ATCC 39867 / T7901</strain>
    </source>
</reference>
<feature type="domain" description="HPt" evidence="3">
    <location>
        <begin position="35"/>
        <end position="138"/>
    </location>
</feature>
<dbReference type="GO" id="GO:0000160">
    <property type="term" value="P:phosphorelay signal transduction system"/>
    <property type="evidence" value="ECO:0007669"/>
    <property type="project" value="UniProtKB-KW"/>
</dbReference>
<evidence type="ECO:0000313" key="4">
    <source>
        <dbReference type="EMBL" id="ACR12445.1"/>
    </source>
</evidence>
<dbReference type="AlphaFoldDB" id="C5BIN3"/>
<dbReference type="Pfam" id="PF01627">
    <property type="entry name" value="Hpt"/>
    <property type="match status" value="1"/>
</dbReference>
<evidence type="ECO:0000256" key="2">
    <source>
        <dbReference type="PROSITE-ProRule" id="PRU00110"/>
    </source>
</evidence>
<dbReference type="GO" id="GO:0004672">
    <property type="term" value="F:protein kinase activity"/>
    <property type="evidence" value="ECO:0007669"/>
    <property type="project" value="UniProtKB-ARBA"/>
</dbReference>
<keyword evidence="1" id="KW-0902">Two-component regulatory system</keyword>
<dbReference type="SUPFAM" id="SSF47226">
    <property type="entry name" value="Histidine-containing phosphotransfer domain, HPT domain"/>
    <property type="match status" value="1"/>
</dbReference>
<keyword evidence="4" id="KW-0418">Kinase</keyword>
<gene>
    <name evidence="4" type="ordered locus">TERTU_2005</name>
</gene>
<dbReference type="Gene3D" id="1.20.120.160">
    <property type="entry name" value="HPT domain"/>
    <property type="match status" value="1"/>
</dbReference>
<accession>C5BIN3</accession>
<sequence>MNDELCPPSLFKEAQHLLTDAGFDVGAGVDRLRGNESKLLRLVKMFCESYMQAGEEIERLYKQGDLTNLQRLTHQIKGTAANVGAMAISRLAASIETPIKLGGTEVDEEALAALLDKLTDLQALHTALSDLECQLTGVCENGTLTKDDFLRELSVIKIELEADVASAMDMVERLKVSAKGTEYETESAKVDTMLMSFQLDELNEYIDNLLEAK</sequence>
<name>C5BIN3_TERTT</name>
<evidence type="ECO:0000313" key="5">
    <source>
        <dbReference type="Proteomes" id="UP000009080"/>
    </source>
</evidence>